<proteinExistence type="predicted"/>
<sequence length="212" mass="23575">MKLLTTFSWAWPLSMSSFPTFFINESAKTFIPTTFLEPILTKLGFQELAKAVPFLFDSASLTWNGSKYTLFALLDSSIRSCGNSFSVPQLLRKHIVPGTLSIYFLRKLAFGTKLETMSPRRCVTITSAKNVLKQREETSDSVFTDSDDDDKIIYVVEGIEIIGPEAFSSSHIIVHRLEGFVTPLSPFSCNVERVSTVLSIFPSTTSTATATF</sequence>
<protein>
    <recommendedName>
        <fullName evidence="4">FAS1 domain-containing protein</fullName>
    </recommendedName>
</protein>
<dbReference type="Proteomes" id="UP000541444">
    <property type="component" value="Unassembled WGS sequence"/>
</dbReference>
<dbReference type="AlphaFoldDB" id="A0A7J7M8N1"/>
<keyword evidence="1" id="KW-0732">Signal</keyword>
<dbReference type="PANTHER" id="PTHR33985">
    <property type="entry name" value="OS02G0491300 PROTEIN-RELATED"/>
    <property type="match status" value="1"/>
</dbReference>
<comment type="caution">
    <text evidence="2">The sequence shown here is derived from an EMBL/GenBank/DDBJ whole genome shotgun (WGS) entry which is preliminary data.</text>
</comment>
<dbReference type="InterPro" id="IPR052806">
    <property type="entry name" value="Fasciclin-like_AGP"/>
</dbReference>
<evidence type="ECO:0000256" key="1">
    <source>
        <dbReference type="SAM" id="SignalP"/>
    </source>
</evidence>
<dbReference type="SUPFAM" id="SSF82153">
    <property type="entry name" value="FAS1 domain"/>
    <property type="match status" value="1"/>
</dbReference>
<dbReference type="OrthoDB" id="765989at2759"/>
<reference evidence="2 3" key="1">
    <citation type="journal article" date="2020" name="IScience">
        <title>Genome Sequencing of the Endangered Kingdonia uniflora (Circaeasteraceae, Ranunculales) Reveals Potential Mechanisms of Evolutionary Specialization.</title>
        <authorList>
            <person name="Sun Y."/>
            <person name="Deng T."/>
            <person name="Zhang A."/>
            <person name="Moore M.J."/>
            <person name="Landis J.B."/>
            <person name="Lin N."/>
            <person name="Zhang H."/>
            <person name="Zhang X."/>
            <person name="Huang J."/>
            <person name="Zhang X."/>
            <person name="Sun H."/>
            <person name="Wang H."/>
        </authorList>
    </citation>
    <scope>NUCLEOTIDE SEQUENCE [LARGE SCALE GENOMIC DNA]</scope>
    <source>
        <strain evidence="2">TB1705</strain>
        <tissue evidence="2">Leaf</tissue>
    </source>
</reference>
<evidence type="ECO:0000313" key="3">
    <source>
        <dbReference type="Proteomes" id="UP000541444"/>
    </source>
</evidence>
<organism evidence="2 3">
    <name type="scientific">Kingdonia uniflora</name>
    <dbReference type="NCBI Taxonomy" id="39325"/>
    <lineage>
        <taxon>Eukaryota</taxon>
        <taxon>Viridiplantae</taxon>
        <taxon>Streptophyta</taxon>
        <taxon>Embryophyta</taxon>
        <taxon>Tracheophyta</taxon>
        <taxon>Spermatophyta</taxon>
        <taxon>Magnoliopsida</taxon>
        <taxon>Ranunculales</taxon>
        <taxon>Circaeasteraceae</taxon>
        <taxon>Kingdonia</taxon>
    </lineage>
</organism>
<dbReference type="InterPro" id="IPR036378">
    <property type="entry name" value="FAS1_dom_sf"/>
</dbReference>
<accession>A0A7J7M8N1</accession>
<keyword evidence="3" id="KW-1185">Reference proteome</keyword>
<feature type="signal peptide" evidence="1">
    <location>
        <begin position="1"/>
        <end position="16"/>
    </location>
</feature>
<gene>
    <name evidence="2" type="ORF">GIB67_020625</name>
</gene>
<evidence type="ECO:0008006" key="4">
    <source>
        <dbReference type="Google" id="ProtNLM"/>
    </source>
</evidence>
<dbReference type="PANTHER" id="PTHR33985:SF2">
    <property type="entry name" value="EXPRESSED PROTEIN"/>
    <property type="match status" value="1"/>
</dbReference>
<evidence type="ECO:0000313" key="2">
    <source>
        <dbReference type="EMBL" id="KAF6151226.1"/>
    </source>
</evidence>
<name>A0A7J7M8N1_9MAGN</name>
<dbReference type="EMBL" id="JACGCM010001706">
    <property type="protein sequence ID" value="KAF6151226.1"/>
    <property type="molecule type" value="Genomic_DNA"/>
</dbReference>
<feature type="chain" id="PRO_5029695971" description="FAS1 domain-containing protein" evidence="1">
    <location>
        <begin position="17"/>
        <end position="212"/>
    </location>
</feature>